<keyword evidence="5 7" id="KW-0472">Membrane</keyword>
<dbReference type="PANTHER" id="PTHR11616">
    <property type="entry name" value="SODIUM/CHLORIDE DEPENDENT TRANSPORTER"/>
    <property type="match status" value="1"/>
</dbReference>
<feature type="transmembrane region" description="Helical" evidence="7">
    <location>
        <begin position="640"/>
        <end position="661"/>
    </location>
</feature>
<keyword evidence="3 7" id="KW-0812">Transmembrane</keyword>
<dbReference type="Proteomes" id="UP000748025">
    <property type="component" value="Unassembled WGS sequence"/>
</dbReference>
<feature type="transmembrane region" description="Helical" evidence="7">
    <location>
        <begin position="145"/>
        <end position="163"/>
    </location>
</feature>
<feature type="region of interest" description="Disordered" evidence="6">
    <location>
        <begin position="709"/>
        <end position="733"/>
    </location>
</feature>
<keyword evidence="9" id="KW-1185">Reference proteome</keyword>
<evidence type="ECO:0008006" key="10">
    <source>
        <dbReference type="Google" id="ProtNLM"/>
    </source>
</evidence>
<feature type="transmembrane region" description="Helical" evidence="7">
    <location>
        <begin position="218"/>
        <end position="242"/>
    </location>
</feature>
<feature type="transmembrane region" description="Helical" evidence="7">
    <location>
        <begin position="325"/>
        <end position="351"/>
    </location>
</feature>
<name>A0A9P7N8L1_9HYPO</name>
<dbReference type="OrthoDB" id="6581954at2759"/>
<reference evidence="8" key="1">
    <citation type="journal article" date="2020" name="bioRxiv">
        <title>Whole genome comparisons of ergot fungi reveals the divergence and evolution of species within the genus Claviceps are the result of varying mechanisms driving genome evolution and host range expansion.</title>
        <authorList>
            <person name="Wyka S.A."/>
            <person name="Mondo S.J."/>
            <person name="Liu M."/>
            <person name="Dettman J."/>
            <person name="Nalam V."/>
            <person name="Broders K.D."/>
        </authorList>
    </citation>
    <scope>NUCLEOTIDE SEQUENCE</scope>
    <source>
        <strain evidence="8">CCC 602</strain>
    </source>
</reference>
<dbReference type="InterPro" id="IPR000175">
    <property type="entry name" value="Na/ntran_symport"/>
</dbReference>
<dbReference type="GO" id="GO:0005886">
    <property type="term" value="C:plasma membrane"/>
    <property type="evidence" value="ECO:0007669"/>
    <property type="project" value="TreeGrafter"/>
</dbReference>
<feature type="transmembrane region" description="Helical" evidence="7">
    <location>
        <begin position="408"/>
        <end position="434"/>
    </location>
</feature>
<sequence>MPSTGRTKTTVTAANIYSSLAAILETGVDQFRNGWAVKRISSCNLPEQELATFVGPSRPVIDQVWTSQDEAWLMDIWDNSKAKSALFRIGRKNQELLKLWSPQIASIRARITTRAMKVLTSTVRYLLPAPAKASDGRDQWKSRTAFLLAAMGGCAGMGNLLRYPSQVFNNHGLQWFIPYLLCVFLIAIPVLVLEIAIGQAYRGGCVVANNSLHHRLKGLGISLLYVGFVVSPYFVVNLAWVMRYLRSSFQKPLPWEGRGEAFFYQDVVANVEPVPGVISADGSKVLRYTSYPGADMIAETVGWTVFTWFLVWTSIFRGVGLTGRVVYFTMGLPIAITIVLIGRSLSLAHASRGVKLFWATWNGEKLAGGEIWQTACGQVFFSTGIGFGYFTSYASFNQKYSDVVMDSILIVTSNVLFENVAALAVYGVIGFLGLSSHDGVRLGSFTVGFITLPSAVAQMPWANFRAFLLFFILMVLGYSSAFAMVDAIVTLVTDAQPHLEPDHRGDILDRWMNDVALVFVVWAECVAATTVYRWKDVVGQVGLSAFLVYNSGYFGGMFIGVAMAHAVSPVVGASVGFGLFITCTVISVIVGNIPDSPARKPWYKNIVTRRMWYVAFYSGNQLRRDLNGIMDSDKKCKIPFLWSPLLRYIAAPILVIVYSFSYPSFYALRKDPLYILGFVVGHLALLLVGSGFIFPRWLNVLIPPPRRGEGKLDIGANVSPPEKRRARVKDQDP</sequence>
<evidence type="ECO:0000256" key="5">
    <source>
        <dbReference type="ARBA" id="ARBA00023136"/>
    </source>
</evidence>
<dbReference type="PROSITE" id="PS50267">
    <property type="entry name" value="NA_NEUROTRAN_SYMP_3"/>
    <property type="match status" value="1"/>
</dbReference>
<accession>A0A9P7N8L1</accession>
<feature type="transmembrane region" description="Helical" evidence="7">
    <location>
        <begin position="573"/>
        <end position="594"/>
    </location>
</feature>
<keyword evidence="2" id="KW-0813">Transport</keyword>
<comment type="subcellular location">
    <subcellularLocation>
        <location evidence="1">Membrane</location>
        <topology evidence="1">Multi-pass membrane protein</topology>
    </subcellularLocation>
</comment>
<dbReference type="InterPro" id="IPR037272">
    <property type="entry name" value="SNS_sf"/>
</dbReference>
<feature type="transmembrane region" description="Helical" evidence="7">
    <location>
        <begin position="296"/>
        <end position="313"/>
    </location>
</feature>
<evidence type="ECO:0000256" key="1">
    <source>
        <dbReference type="ARBA" id="ARBA00004141"/>
    </source>
</evidence>
<organism evidence="8 9">
    <name type="scientific">Claviceps pusilla</name>
    <dbReference type="NCBI Taxonomy" id="123648"/>
    <lineage>
        <taxon>Eukaryota</taxon>
        <taxon>Fungi</taxon>
        <taxon>Dikarya</taxon>
        <taxon>Ascomycota</taxon>
        <taxon>Pezizomycotina</taxon>
        <taxon>Sordariomycetes</taxon>
        <taxon>Hypocreomycetidae</taxon>
        <taxon>Hypocreales</taxon>
        <taxon>Clavicipitaceae</taxon>
        <taxon>Claviceps</taxon>
    </lineage>
</organism>
<feature type="transmembrane region" description="Helical" evidence="7">
    <location>
        <begin position="511"/>
        <end position="534"/>
    </location>
</feature>
<dbReference type="AlphaFoldDB" id="A0A9P7N8L1"/>
<protein>
    <recommendedName>
        <fullName evidence="10">Sodium-and chloride-dependent GABA transporter 1</fullName>
    </recommendedName>
</protein>
<feature type="transmembrane region" description="Helical" evidence="7">
    <location>
        <begin position="175"/>
        <end position="197"/>
    </location>
</feature>
<comment type="caution">
    <text evidence="8">The sequence shown here is derived from an EMBL/GenBank/DDBJ whole genome shotgun (WGS) entry which is preliminary data.</text>
</comment>
<evidence type="ECO:0000256" key="3">
    <source>
        <dbReference type="ARBA" id="ARBA00022692"/>
    </source>
</evidence>
<evidence type="ECO:0000256" key="6">
    <source>
        <dbReference type="SAM" id="MobiDB-lite"/>
    </source>
</evidence>
<evidence type="ECO:0000256" key="7">
    <source>
        <dbReference type="SAM" id="Phobius"/>
    </source>
</evidence>
<feature type="transmembrane region" description="Helical" evidence="7">
    <location>
        <begin position="440"/>
        <end position="459"/>
    </location>
</feature>
<gene>
    <name evidence="8" type="ORF">E4U43_002640</name>
</gene>
<keyword evidence="4 7" id="KW-1133">Transmembrane helix</keyword>
<dbReference type="PANTHER" id="PTHR11616:SF240">
    <property type="entry name" value="BLOATED TUBULES, ISOFORM B-RELATED"/>
    <property type="match status" value="1"/>
</dbReference>
<dbReference type="SUPFAM" id="SSF161070">
    <property type="entry name" value="SNF-like"/>
    <property type="match status" value="1"/>
</dbReference>
<feature type="transmembrane region" description="Helical" evidence="7">
    <location>
        <begin position="371"/>
        <end position="396"/>
    </location>
</feature>
<dbReference type="EMBL" id="SRPW01001955">
    <property type="protein sequence ID" value="KAG5997402.1"/>
    <property type="molecule type" value="Genomic_DNA"/>
</dbReference>
<dbReference type="CDD" id="cd11554">
    <property type="entry name" value="SLC6sbd_u2"/>
    <property type="match status" value="1"/>
</dbReference>
<evidence type="ECO:0000313" key="9">
    <source>
        <dbReference type="Proteomes" id="UP000748025"/>
    </source>
</evidence>
<evidence type="ECO:0000256" key="2">
    <source>
        <dbReference type="ARBA" id="ARBA00022448"/>
    </source>
</evidence>
<feature type="transmembrane region" description="Helical" evidence="7">
    <location>
        <begin position="673"/>
        <end position="698"/>
    </location>
</feature>
<feature type="transmembrane region" description="Helical" evidence="7">
    <location>
        <begin position="546"/>
        <end position="567"/>
    </location>
</feature>
<feature type="transmembrane region" description="Helical" evidence="7">
    <location>
        <begin position="466"/>
        <end position="491"/>
    </location>
</feature>
<dbReference type="GO" id="GO:0035725">
    <property type="term" value="P:sodium ion transmembrane transport"/>
    <property type="evidence" value="ECO:0007669"/>
    <property type="project" value="TreeGrafter"/>
</dbReference>
<evidence type="ECO:0000256" key="4">
    <source>
        <dbReference type="ARBA" id="ARBA00022989"/>
    </source>
</evidence>
<dbReference type="PRINTS" id="PR00176">
    <property type="entry name" value="NANEUSMPORT"/>
</dbReference>
<dbReference type="Pfam" id="PF00209">
    <property type="entry name" value="SNF"/>
    <property type="match status" value="1"/>
</dbReference>
<proteinExistence type="predicted"/>
<evidence type="ECO:0000313" key="8">
    <source>
        <dbReference type="EMBL" id="KAG5997402.1"/>
    </source>
</evidence>